<reference evidence="1 2" key="1">
    <citation type="journal article" date="2021" name="Commun. Biol.">
        <title>The genome of Shorea leprosula (Dipterocarpaceae) highlights the ecological relevance of drought in aseasonal tropical rainforests.</title>
        <authorList>
            <person name="Ng K.K.S."/>
            <person name="Kobayashi M.J."/>
            <person name="Fawcett J.A."/>
            <person name="Hatakeyama M."/>
            <person name="Paape T."/>
            <person name="Ng C.H."/>
            <person name="Ang C.C."/>
            <person name="Tnah L.H."/>
            <person name="Lee C.T."/>
            <person name="Nishiyama T."/>
            <person name="Sese J."/>
            <person name="O'Brien M.J."/>
            <person name="Copetti D."/>
            <person name="Mohd Noor M.I."/>
            <person name="Ong R.C."/>
            <person name="Putra M."/>
            <person name="Sireger I.Z."/>
            <person name="Indrioko S."/>
            <person name="Kosugi Y."/>
            <person name="Izuno A."/>
            <person name="Isagi Y."/>
            <person name="Lee S.L."/>
            <person name="Shimizu K.K."/>
        </authorList>
    </citation>
    <scope>NUCLEOTIDE SEQUENCE [LARGE SCALE GENOMIC DNA]</scope>
    <source>
        <strain evidence="1">214</strain>
    </source>
</reference>
<proteinExistence type="predicted"/>
<dbReference type="EMBL" id="BPVZ01000096">
    <property type="protein sequence ID" value="GKV32561.1"/>
    <property type="molecule type" value="Genomic_DNA"/>
</dbReference>
<gene>
    <name evidence="1" type="ORF">SLEP1_g41157</name>
</gene>
<comment type="caution">
    <text evidence="1">The sequence shown here is derived from an EMBL/GenBank/DDBJ whole genome shotgun (WGS) entry which is preliminary data.</text>
</comment>
<protein>
    <submittedName>
        <fullName evidence="1">Uncharacterized protein</fullName>
    </submittedName>
</protein>
<sequence length="52" mass="5747">MRNLSEEECKRQWPALKDAIKGTDVVLTLLTGAFSCKLERTLLGLVVIDEAA</sequence>
<evidence type="ECO:0000313" key="2">
    <source>
        <dbReference type="Proteomes" id="UP001054252"/>
    </source>
</evidence>
<keyword evidence="2" id="KW-1185">Reference proteome</keyword>
<organism evidence="1 2">
    <name type="scientific">Rubroshorea leprosula</name>
    <dbReference type="NCBI Taxonomy" id="152421"/>
    <lineage>
        <taxon>Eukaryota</taxon>
        <taxon>Viridiplantae</taxon>
        <taxon>Streptophyta</taxon>
        <taxon>Embryophyta</taxon>
        <taxon>Tracheophyta</taxon>
        <taxon>Spermatophyta</taxon>
        <taxon>Magnoliopsida</taxon>
        <taxon>eudicotyledons</taxon>
        <taxon>Gunneridae</taxon>
        <taxon>Pentapetalae</taxon>
        <taxon>rosids</taxon>
        <taxon>malvids</taxon>
        <taxon>Malvales</taxon>
        <taxon>Dipterocarpaceae</taxon>
        <taxon>Rubroshorea</taxon>
    </lineage>
</organism>
<dbReference type="Proteomes" id="UP001054252">
    <property type="component" value="Unassembled WGS sequence"/>
</dbReference>
<evidence type="ECO:0000313" key="1">
    <source>
        <dbReference type="EMBL" id="GKV32561.1"/>
    </source>
</evidence>
<dbReference type="AlphaFoldDB" id="A0AAV5L6J7"/>
<name>A0AAV5L6J7_9ROSI</name>
<accession>A0AAV5L6J7</accession>